<reference evidence="2" key="1">
    <citation type="submission" date="2018-02" db="EMBL/GenBank/DDBJ databases">
        <authorList>
            <person name="Hausmann B."/>
        </authorList>
    </citation>
    <scope>NUCLEOTIDE SEQUENCE [LARGE SCALE GENOMIC DNA]</scope>
    <source>
        <strain evidence="2">Peat soil MAG SbA5</strain>
    </source>
</reference>
<sequence length="59" mass="6681">MEKLRQALTTPIATCCDPSYSDRTRSFYIGPPAHLVVVFSVVLQRGIHDLFLKRGGRFD</sequence>
<name>A0A2N9L2R9_9BACT</name>
<dbReference type="AlphaFoldDB" id="A0A2N9L2R9"/>
<organism evidence="1 2">
    <name type="scientific">Candidatus Sulfuritelmatomonas gaucii</name>
    <dbReference type="NCBI Taxonomy" id="2043161"/>
    <lineage>
        <taxon>Bacteria</taxon>
        <taxon>Pseudomonadati</taxon>
        <taxon>Acidobacteriota</taxon>
        <taxon>Terriglobia</taxon>
        <taxon>Terriglobales</taxon>
        <taxon>Acidobacteriaceae</taxon>
        <taxon>Candidatus Sulfuritelmatomonas</taxon>
    </lineage>
</organism>
<protein>
    <submittedName>
        <fullName evidence="1">Uncharacterized protein</fullName>
    </submittedName>
</protein>
<evidence type="ECO:0000313" key="1">
    <source>
        <dbReference type="EMBL" id="SPE17612.1"/>
    </source>
</evidence>
<evidence type="ECO:0000313" key="2">
    <source>
        <dbReference type="Proteomes" id="UP000239735"/>
    </source>
</evidence>
<accession>A0A2N9L2R9</accession>
<dbReference type="EMBL" id="OKRB01000010">
    <property type="protein sequence ID" value="SPE17612.1"/>
    <property type="molecule type" value="Genomic_DNA"/>
</dbReference>
<dbReference type="Proteomes" id="UP000239735">
    <property type="component" value="Unassembled WGS sequence"/>
</dbReference>
<proteinExistence type="predicted"/>
<gene>
    <name evidence="1" type="ORF">SBA5_1070015</name>
</gene>